<evidence type="ECO:0000256" key="8">
    <source>
        <dbReference type="ARBA" id="ARBA00023242"/>
    </source>
</evidence>
<dbReference type="PANTHER" id="PTHR47959">
    <property type="entry name" value="ATP-DEPENDENT RNA HELICASE RHLE-RELATED"/>
    <property type="match status" value="1"/>
</dbReference>
<feature type="short sequence motif" description="Q motif" evidence="9">
    <location>
        <begin position="5"/>
        <end position="33"/>
    </location>
</feature>
<comment type="similarity">
    <text evidence="10">Belongs to the DEAD box helicase family.</text>
</comment>
<feature type="compositionally biased region" description="Basic and acidic residues" evidence="11">
    <location>
        <begin position="434"/>
        <end position="455"/>
    </location>
</feature>
<dbReference type="Pfam" id="PF00270">
    <property type="entry name" value="DEAD"/>
    <property type="match status" value="1"/>
</dbReference>
<evidence type="ECO:0000313" key="16">
    <source>
        <dbReference type="Proteomes" id="UP000298138"/>
    </source>
</evidence>
<protein>
    <submittedName>
        <fullName evidence="15">DEAD-domain-containing protein</fullName>
    </submittedName>
</protein>
<evidence type="ECO:0000256" key="1">
    <source>
        <dbReference type="ARBA" id="ARBA00004123"/>
    </source>
</evidence>
<dbReference type="SMART" id="SM00490">
    <property type="entry name" value="HELICc"/>
    <property type="match status" value="1"/>
</dbReference>
<evidence type="ECO:0000256" key="2">
    <source>
        <dbReference type="ARBA" id="ARBA00022517"/>
    </source>
</evidence>
<dbReference type="OrthoDB" id="10261904at2759"/>
<dbReference type="PANTHER" id="PTHR47959:SF24">
    <property type="entry name" value="ATP-DEPENDENT RNA HELICASE"/>
    <property type="match status" value="1"/>
</dbReference>
<keyword evidence="8" id="KW-0539">Nucleus</keyword>
<keyword evidence="2" id="KW-0690">Ribosome biogenesis</keyword>
<keyword evidence="6 10" id="KW-0067">ATP-binding</keyword>
<dbReference type="GO" id="GO:0010467">
    <property type="term" value="P:gene expression"/>
    <property type="evidence" value="ECO:0007669"/>
    <property type="project" value="UniProtKB-ARBA"/>
</dbReference>
<evidence type="ECO:0000256" key="4">
    <source>
        <dbReference type="ARBA" id="ARBA00022801"/>
    </source>
</evidence>
<comment type="subcellular location">
    <subcellularLocation>
        <location evidence="1">Nucleus</location>
    </subcellularLocation>
</comment>
<dbReference type="PROSITE" id="PS51195">
    <property type="entry name" value="Q_MOTIF"/>
    <property type="match status" value="1"/>
</dbReference>
<name>A0A4S2N1H3_9PEZI</name>
<dbReference type="Proteomes" id="UP000298138">
    <property type="component" value="Unassembled WGS sequence"/>
</dbReference>
<accession>A0A4S2N1H3</accession>
<dbReference type="FunCoup" id="A0A4S2N1H3">
    <property type="interactions" value="826"/>
</dbReference>
<reference evidence="15 16" key="1">
    <citation type="submission" date="2019-04" db="EMBL/GenBank/DDBJ databases">
        <title>Comparative genomics and transcriptomics to analyze fruiting body development in filamentous ascomycetes.</title>
        <authorList>
            <consortium name="DOE Joint Genome Institute"/>
            <person name="Lutkenhaus R."/>
            <person name="Traeger S."/>
            <person name="Breuer J."/>
            <person name="Kuo A."/>
            <person name="Lipzen A."/>
            <person name="Pangilinan J."/>
            <person name="Dilworth D."/>
            <person name="Sandor L."/>
            <person name="Poggeler S."/>
            <person name="Barry K."/>
            <person name="Grigoriev I.V."/>
            <person name="Nowrousian M."/>
        </authorList>
    </citation>
    <scope>NUCLEOTIDE SEQUENCE [LARGE SCALE GENOMIC DNA]</scope>
    <source>
        <strain evidence="15 16">CBS 389.68</strain>
    </source>
</reference>
<dbReference type="AlphaFoldDB" id="A0A4S2N1H3"/>
<evidence type="ECO:0000259" key="14">
    <source>
        <dbReference type="PROSITE" id="PS51195"/>
    </source>
</evidence>
<feature type="region of interest" description="Disordered" evidence="11">
    <location>
        <begin position="418"/>
        <end position="455"/>
    </location>
</feature>
<dbReference type="PROSITE" id="PS51194">
    <property type="entry name" value="HELICASE_CTER"/>
    <property type="match status" value="1"/>
</dbReference>
<evidence type="ECO:0000256" key="6">
    <source>
        <dbReference type="ARBA" id="ARBA00022840"/>
    </source>
</evidence>
<dbReference type="GO" id="GO:0005524">
    <property type="term" value="F:ATP binding"/>
    <property type="evidence" value="ECO:0007669"/>
    <property type="project" value="UniProtKB-KW"/>
</dbReference>
<dbReference type="InterPro" id="IPR000629">
    <property type="entry name" value="RNA-helicase_DEAD-box_CS"/>
</dbReference>
<dbReference type="InterPro" id="IPR027417">
    <property type="entry name" value="P-loop_NTPase"/>
</dbReference>
<dbReference type="EMBL" id="ML220114">
    <property type="protein sequence ID" value="TGZ82816.1"/>
    <property type="molecule type" value="Genomic_DNA"/>
</dbReference>
<evidence type="ECO:0000256" key="10">
    <source>
        <dbReference type="RuleBase" id="RU000492"/>
    </source>
</evidence>
<dbReference type="InterPro" id="IPR001650">
    <property type="entry name" value="Helicase_C-like"/>
</dbReference>
<keyword evidence="5 10" id="KW-0347">Helicase</keyword>
<dbReference type="InterPro" id="IPR014001">
    <property type="entry name" value="Helicase_ATP-bd"/>
</dbReference>
<evidence type="ECO:0000259" key="12">
    <source>
        <dbReference type="PROSITE" id="PS51192"/>
    </source>
</evidence>
<evidence type="ECO:0000313" key="15">
    <source>
        <dbReference type="EMBL" id="TGZ82816.1"/>
    </source>
</evidence>
<sequence length="455" mass="50628">MAPNTDFASIGLDRWLVDALSAMRISKPTPIQAACIPAILNGNDCIGGSRTGSGKTVAFAAPILHIWSQDPSGIFALVLTPTRELALQIAEQFHVLSAAVNAKVCLLIGGADMRQQALELARRPDIVVATPGRLADHIKSSGEDTICGLRRTKVVVLDEADRLLSETFKADLGVCMSVVPKSKKEELGGRQTLLFTATMSDELRAQRDVKRGDERRPLFFHETNTEKMTIPPTLSQHYILLNSHTREAFLHTLLSTPLNTPKSAIIFVNRTSSADLLARILRLLEHRVTALHSDMPQRHRIDSLGRFRAQAARILVATDVASRGLDIPTVDLVVNFDVPRDPDDYIHRAGRTARAGRSGEVITFVTQYDVKLVEAIEERTERKLEKYVDEPGVSLEGRVVREMLQLVSEKKREAIVDMEEGRDEKGVRRKRLREKAEGFGRKKRKEAKDGEKTKD</sequence>
<dbReference type="InParanoid" id="A0A4S2N1H3"/>
<organism evidence="15 16">
    <name type="scientific">Ascodesmis nigricans</name>
    <dbReference type="NCBI Taxonomy" id="341454"/>
    <lineage>
        <taxon>Eukaryota</taxon>
        <taxon>Fungi</taxon>
        <taxon>Dikarya</taxon>
        <taxon>Ascomycota</taxon>
        <taxon>Pezizomycotina</taxon>
        <taxon>Pezizomycetes</taxon>
        <taxon>Pezizales</taxon>
        <taxon>Ascodesmidaceae</taxon>
        <taxon>Ascodesmis</taxon>
    </lineage>
</organism>
<dbReference type="InterPro" id="IPR011545">
    <property type="entry name" value="DEAD/DEAH_box_helicase_dom"/>
</dbReference>
<keyword evidence="4 10" id="KW-0378">Hydrolase</keyword>
<evidence type="ECO:0000256" key="7">
    <source>
        <dbReference type="ARBA" id="ARBA00022884"/>
    </source>
</evidence>
<dbReference type="GO" id="GO:0016787">
    <property type="term" value="F:hydrolase activity"/>
    <property type="evidence" value="ECO:0007669"/>
    <property type="project" value="UniProtKB-KW"/>
</dbReference>
<proteinExistence type="inferred from homology"/>
<keyword evidence="16" id="KW-1185">Reference proteome</keyword>
<dbReference type="Pfam" id="PF00271">
    <property type="entry name" value="Helicase_C"/>
    <property type="match status" value="1"/>
</dbReference>
<evidence type="ECO:0000256" key="5">
    <source>
        <dbReference type="ARBA" id="ARBA00022806"/>
    </source>
</evidence>
<dbReference type="GO" id="GO:0003723">
    <property type="term" value="F:RNA binding"/>
    <property type="evidence" value="ECO:0007669"/>
    <property type="project" value="UniProtKB-KW"/>
</dbReference>
<evidence type="ECO:0000259" key="13">
    <source>
        <dbReference type="PROSITE" id="PS51194"/>
    </source>
</evidence>
<dbReference type="GO" id="GO:0003724">
    <property type="term" value="F:RNA helicase activity"/>
    <property type="evidence" value="ECO:0007669"/>
    <property type="project" value="InterPro"/>
</dbReference>
<dbReference type="CDD" id="cd17955">
    <property type="entry name" value="DEADc_DDX49"/>
    <property type="match status" value="1"/>
</dbReference>
<keyword evidence="7" id="KW-0694">RNA-binding</keyword>
<evidence type="ECO:0000256" key="11">
    <source>
        <dbReference type="SAM" id="MobiDB-lite"/>
    </source>
</evidence>
<keyword evidence="3 10" id="KW-0547">Nucleotide-binding</keyword>
<dbReference type="InterPro" id="IPR014014">
    <property type="entry name" value="RNA_helicase_DEAD_Q_motif"/>
</dbReference>
<dbReference type="SUPFAM" id="SSF52540">
    <property type="entry name" value="P-loop containing nucleoside triphosphate hydrolases"/>
    <property type="match status" value="1"/>
</dbReference>
<dbReference type="STRING" id="341454.A0A4S2N1H3"/>
<dbReference type="InterPro" id="IPR050079">
    <property type="entry name" value="DEAD_box_RNA_helicase"/>
</dbReference>
<feature type="domain" description="Helicase ATP-binding" evidence="12">
    <location>
        <begin position="36"/>
        <end position="217"/>
    </location>
</feature>
<feature type="domain" description="Helicase C-terminal" evidence="13">
    <location>
        <begin position="233"/>
        <end position="396"/>
    </location>
</feature>
<dbReference type="GO" id="GO:0042254">
    <property type="term" value="P:ribosome biogenesis"/>
    <property type="evidence" value="ECO:0007669"/>
    <property type="project" value="UniProtKB-KW"/>
</dbReference>
<dbReference type="CDD" id="cd18787">
    <property type="entry name" value="SF2_C_DEAD"/>
    <property type="match status" value="1"/>
</dbReference>
<dbReference type="GO" id="GO:0005829">
    <property type="term" value="C:cytosol"/>
    <property type="evidence" value="ECO:0007669"/>
    <property type="project" value="TreeGrafter"/>
</dbReference>
<evidence type="ECO:0000256" key="3">
    <source>
        <dbReference type="ARBA" id="ARBA00022741"/>
    </source>
</evidence>
<dbReference type="GO" id="GO:0005634">
    <property type="term" value="C:nucleus"/>
    <property type="evidence" value="ECO:0007669"/>
    <property type="project" value="UniProtKB-SubCell"/>
</dbReference>
<dbReference type="PROSITE" id="PS51192">
    <property type="entry name" value="HELICASE_ATP_BIND_1"/>
    <property type="match status" value="1"/>
</dbReference>
<evidence type="ECO:0000256" key="9">
    <source>
        <dbReference type="PROSITE-ProRule" id="PRU00552"/>
    </source>
</evidence>
<gene>
    <name evidence="15" type="ORF">EX30DRAFT_316628</name>
</gene>
<dbReference type="PROSITE" id="PS00039">
    <property type="entry name" value="DEAD_ATP_HELICASE"/>
    <property type="match status" value="1"/>
</dbReference>
<feature type="domain" description="DEAD-box RNA helicase Q" evidence="14">
    <location>
        <begin position="5"/>
        <end position="33"/>
    </location>
</feature>
<dbReference type="SMART" id="SM00487">
    <property type="entry name" value="DEXDc"/>
    <property type="match status" value="1"/>
</dbReference>
<dbReference type="Gene3D" id="3.40.50.300">
    <property type="entry name" value="P-loop containing nucleotide triphosphate hydrolases"/>
    <property type="match status" value="2"/>
</dbReference>